<gene>
    <name evidence="1" type="ORF">CNECB9_810001</name>
</gene>
<organism evidence="1">
    <name type="scientific">Cupriavidus necator</name>
    <name type="common">Alcaligenes eutrophus</name>
    <name type="synonym">Ralstonia eutropha</name>
    <dbReference type="NCBI Taxonomy" id="106590"/>
    <lineage>
        <taxon>Bacteria</taxon>
        <taxon>Pseudomonadati</taxon>
        <taxon>Pseudomonadota</taxon>
        <taxon>Betaproteobacteria</taxon>
        <taxon>Burkholderiales</taxon>
        <taxon>Burkholderiaceae</taxon>
        <taxon>Cupriavidus</taxon>
    </lineage>
</organism>
<dbReference type="Pfam" id="PF02515">
    <property type="entry name" value="CoA_transf_3"/>
    <property type="match status" value="1"/>
</dbReference>
<evidence type="ECO:0000313" key="1">
    <source>
        <dbReference type="EMBL" id="SCV01340.1"/>
    </source>
</evidence>
<dbReference type="PANTHER" id="PTHR48228:SF5">
    <property type="entry name" value="ALPHA-METHYLACYL-COA RACEMASE"/>
    <property type="match status" value="1"/>
</dbReference>
<dbReference type="InterPro" id="IPR023606">
    <property type="entry name" value="CoA-Trfase_III_dom_1_sf"/>
</dbReference>
<protein>
    <submittedName>
        <fullName evidence="1">Acyl-CoA transferase/carnitine dehydratase</fullName>
    </submittedName>
</protein>
<dbReference type="Gene3D" id="3.40.50.10540">
    <property type="entry name" value="Crotonobetainyl-coa:carnitine coa-transferase, domain 1"/>
    <property type="match status" value="1"/>
</dbReference>
<dbReference type="InterPro" id="IPR003673">
    <property type="entry name" value="CoA-Trfase_fam_III"/>
</dbReference>
<dbReference type="SUPFAM" id="SSF89796">
    <property type="entry name" value="CoA-transferase family III (CaiB/BaiF)"/>
    <property type="match status" value="1"/>
</dbReference>
<accession>A0A1K0ISN4</accession>
<dbReference type="InterPro" id="IPR050509">
    <property type="entry name" value="CoA-transferase_III"/>
</dbReference>
<dbReference type="PANTHER" id="PTHR48228">
    <property type="entry name" value="SUCCINYL-COA--D-CITRAMALATE COA-TRANSFERASE"/>
    <property type="match status" value="1"/>
</dbReference>
<dbReference type="AlphaFoldDB" id="A0A1K0ISN4"/>
<sequence length="380" mass="40635">MKPEWSCLKDVTIIDVSQLLPGPHACSLLRQLGADVIKVEQPGTGDTARQLGPTVFAQFNRGKRSVALDLKTDAGREAFLELVRNADAVVEGFRPGVMARLGLGYEALAAVNPAIVLCSVSGFGQTGPYASHAGHDLNYLALAGYWATPVQVRDMVSRPRVRVSDYAASGYAALSLAVAIMSARQNGQGQHLDVSIHDAILSWTAHGAWAARGHEASPQASPTVMPENDLFETRDGRHLAMGILENKFWVNLCEALGEEFPALRDPRLATRAGRYGHKVEVNDLMAAVFRTRDLAEWEAFFGPLDIPFSPVLGAAALFEDPHVQAREVVRSVPGEGGIAVNFPVRFSLGLPEGEDFVAQVGEHGVDGSLAKIIGGGIGNA</sequence>
<dbReference type="Gene3D" id="3.30.1540.10">
    <property type="entry name" value="formyl-coa transferase, domain 3"/>
    <property type="match status" value="1"/>
</dbReference>
<keyword evidence="1" id="KW-0808">Transferase</keyword>
<dbReference type="EMBL" id="FMSH01000531">
    <property type="protein sequence ID" value="SCV01340.1"/>
    <property type="molecule type" value="Genomic_DNA"/>
</dbReference>
<name>A0A1K0ISN4_CUPNE</name>
<reference evidence="1" key="1">
    <citation type="submission" date="2016-09" db="EMBL/GenBank/DDBJ databases">
        <authorList>
            <person name="Capua I."/>
            <person name="De Benedictis P."/>
            <person name="Joannis T."/>
            <person name="Lombin L.H."/>
            <person name="Cattoli G."/>
        </authorList>
    </citation>
    <scope>NUCLEOTIDE SEQUENCE</scope>
    <source>
        <strain evidence="1">B9</strain>
    </source>
</reference>
<proteinExistence type="predicted"/>
<dbReference type="GO" id="GO:0016740">
    <property type="term" value="F:transferase activity"/>
    <property type="evidence" value="ECO:0007669"/>
    <property type="project" value="UniProtKB-KW"/>
</dbReference>
<dbReference type="RefSeq" id="WP_340530826.1">
    <property type="nucleotide sequence ID" value="NZ_FMSH01000531.1"/>
</dbReference>
<dbReference type="InterPro" id="IPR044855">
    <property type="entry name" value="CoA-Trfase_III_dom3_sf"/>
</dbReference>